<feature type="non-terminal residue" evidence="1">
    <location>
        <position position="221"/>
    </location>
</feature>
<dbReference type="AlphaFoldDB" id="X1TGV7"/>
<dbReference type="Gene3D" id="3.40.50.2300">
    <property type="match status" value="2"/>
</dbReference>
<name>X1TGV7_9ZZZZ</name>
<protein>
    <submittedName>
        <fullName evidence="1">Uncharacterized protein</fullName>
    </submittedName>
</protein>
<organism evidence="1">
    <name type="scientific">marine sediment metagenome</name>
    <dbReference type="NCBI Taxonomy" id="412755"/>
    <lineage>
        <taxon>unclassified sequences</taxon>
        <taxon>metagenomes</taxon>
        <taxon>ecological metagenomes</taxon>
    </lineage>
</organism>
<gene>
    <name evidence="1" type="ORF">S12H4_22854</name>
</gene>
<dbReference type="EMBL" id="BARW01012002">
    <property type="protein sequence ID" value="GAI79279.1"/>
    <property type="molecule type" value="Genomic_DNA"/>
</dbReference>
<evidence type="ECO:0000313" key="1">
    <source>
        <dbReference type="EMBL" id="GAI79279.1"/>
    </source>
</evidence>
<proteinExistence type="predicted"/>
<accession>X1TGV7</accession>
<sequence length="221" mass="24294">FDASRDITAYEWCRERGAKVIITPLSSTGEILKPFLEKDGVPLYVCATTVPLVDDPGWVFCKDPPLGYYMQSALKWVSEEEWDWQTKGPTKVGCVGWSESAHIEVESGMKEYCLAHPDQFEWVGGFRTPVGSMTWSGEIAKLRDCDYVYPPSTGTGTVSFVNQFRAAGGGATFIGSSPLFAFTGLLIDACGWEKMDGTLTAGVLAWHEPVIAFDQLGKELL</sequence>
<comment type="caution">
    <text evidence="1">The sequence shown here is derived from an EMBL/GenBank/DDBJ whole genome shotgun (WGS) entry which is preliminary data.</text>
</comment>
<feature type="non-terminal residue" evidence="1">
    <location>
        <position position="1"/>
    </location>
</feature>
<dbReference type="SUPFAM" id="SSF53822">
    <property type="entry name" value="Periplasmic binding protein-like I"/>
    <property type="match status" value="1"/>
</dbReference>
<reference evidence="1" key="1">
    <citation type="journal article" date="2014" name="Front. Microbiol.">
        <title>High frequency of phylogenetically diverse reductive dehalogenase-homologous genes in deep subseafloor sedimentary metagenomes.</title>
        <authorList>
            <person name="Kawai M."/>
            <person name="Futagami T."/>
            <person name="Toyoda A."/>
            <person name="Takaki Y."/>
            <person name="Nishi S."/>
            <person name="Hori S."/>
            <person name="Arai W."/>
            <person name="Tsubouchi T."/>
            <person name="Morono Y."/>
            <person name="Uchiyama I."/>
            <person name="Ito T."/>
            <person name="Fujiyama A."/>
            <person name="Inagaki F."/>
            <person name="Takami H."/>
        </authorList>
    </citation>
    <scope>NUCLEOTIDE SEQUENCE</scope>
    <source>
        <strain evidence="1">Expedition CK06-06</strain>
    </source>
</reference>
<dbReference type="InterPro" id="IPR028082">
    <property type="entry name" value="Peripla_BP_I"/>
</dbReference>